<dbReference type="Pfam" id="PF12697">
    <property type="entry name" value="Abhydrolase_6"/>
    <property type="match status" value="1"/>
</dbReference>
<proteinExistence type="predicted"/>
<keyword evidence="2" id="KW-0378">Hydrolase</keyword>
<reference evidence="2 3" key="1">
    <citation type="submission" date="2016-12" db="EMBL/GenBank/DDBJ databases">
        <title>The draft genome sequence of Actinophytocola xinjiangensis.</title>
        <authorList>
            <person name="Wang W."/>
            <person name="Yuan L."/>
        </authorList>
    </citation>
    <scope>NUCLEOTIDE SEQUENCE [LARGE SCALE GENOMIC DNA]</scope>
    <source>
        <strain evidence="2 3">CGMCC 4.4663</strain>
    </source>
</reference>
<dbReference type="InterPro" id="IPR029058">
    <property type="entry name" value="AB_hydrolase_fold"/>
</dbReference>
<protein>
    <submittedName>
        <fullName evidence="2">Alpha/beta hydrolase</fullName>
    </submittedName>
</protein>
<sequence length="266" mass="28256">MSTVTSKDGTTIAFEKVGQGPPLVVVDGLFVYRAIDPWSVELGSKLAGNHTVYTYERRGRGGSGDSDTYAKEREIEDLAAVIEEAGGSAYVLGLSSGGVLSLDAAAAGLPIKKLAIYEPPFIVDDTHPPRPDNYLAEVKRILADGGKGDAVAYALTETVFLPAEMVQEMRNEPFFAGMEAIGNTMPYDGEIMDGLMSGNPLPTDRWTSLSAPTLVLYGGASEQWVHNGAAALGELLSTAEVRGLADQTHEVAVDAIAPVLQEYFTD</sequence>
<comment type="caution">
    <text evidence="2">The sequence shown here is derived from an EMBL/GenBank/DDBJ whole genome shotgun (WGS) entry which is preliminary data.</text>
</comment>
<evidence type="ECO:0000313" key="2">
    <source>
        <dbReference type="EMBL" id="OLF12946.1"/>
    </source>
</evidence>
<dbReference type="OrthoDB" id="63519at2"/>
<dbReference type="SUPFAM" id="SSF53474">
    <property type="entry name" value="alpha/beta-Hydrolases"/>
    <property type="match status" value="1"/>
</dbReference>
<dbReference type="RefSeq" id="WP_075131855.1">
    <property type="nucleotide sequence ID" value="NZ_MSIF01000002.1"/>
</dbReference>
<gene>
    <name evidence="2" type="ORF">BLA60_06755</name>
</gene>
<dbReference type="AlphaFoldDB" id="A0A7Z0WQB1"/>
<evidence type="ECO:0000313" key="3">
    <source>
        <dbReference type="Proteomes" id="UP000185696"/>
    </source>
</evidence>
<accession>A0A7Z0WQB1</accession>
<name>A0A7Z0WQB1_9PSEU</name>
<evidence type="ECO:0000259" key="1">
    <source>
        <dbReference type="Pfam" id="PF12697"/>
    </source>
</evidence>
<keyword evidence="3" id="KW-1185">Reference proteome</keyword>
<dbReference type="Gene3D" id="3.40.50.1820">
    <property type="entry name" value="alpha/beta hydrolase"/>
    <property type="match status" value="1"/>
</dbReference>
<organism evidence="2 3">
    <name type="scientific">Actinophytocola xinjiangensis</name>
    <dbReference type="NCBI Taxonomy" id="485602"/>
    <lineage>
        <taxon>Bacteria</taxon>
        <taxon>Bacillati</taxon>
        <taxon>Actinomycetota</taxon>
        <taxon>Actinomycetes</taxon>
        <taxon>Pseudonocardiales</taxon>
        <taxon>Pseudonocardiaceae</taxon>
    </lineage>
</organism>
<dbReference type="EMBL" id="MSIF01000002">
    <property type="protein sequence ID" value="OLF12946.1"/>
    <property type="molecule type" value="Genomic_DNA"/>
</dbReference>
<dbReference type="InterPro" id="IPR000073">
    <property type="entry name" value="AB_hydrolase_1"/>
</dbReference>
<feature type="domain" description="AB hydrolase-1" evidence="1">
    <location>
        <begin position="38"/>
        <end position="251"/>
    </location>
</feature>
<dbReference type="GO" id="GO:0016787">
    <property type="term" value="F:hydrolase activity"/>
    <property type="evidence" value="ECO:0007669"/>
    <property type="project" value="UniProtKB-KW"/>
</dbReference>
<dbReference type="Proteomes" id="UP000185696">
    <property type="component" value="Unassembled WGS sequence"/>
</dbReference>